<evidence type="ECO:0000313" key="1">
    <source>
        <dbReference type="EMBL" id="MEC5387031.1"/>
    </source>
</evidence>
<keyword evidence="2" id="KW-1185">Reference proteome</keyword>
<organism evidence="1 2">
    <name type="scientific">Uliginosibacterium silvisoli</name>
    <dbReference type="NCBI Taxonomy" id="3114758"/>
    <lineage>
        <taxon>Bacteria</taxon>
        <taxon>Pseudomonadati</taxon>
        <taxon>Pseudomonadota</taxon>
        <taxon>Betaproteobacteria</taxon>
        <taxon>Rhodocyclales</taxon>
        <taxon>Zoogloeaceae</taxon>
        <taxon>Uliginosibacterium</taxon>
    </lineage>
</organism>
<comment type="caution">
    <text evidence="1">The sequence shown here is derived from an EMBL/GenBank/DDBJ whole genome shotgun (WGS) entry which is preliminary data.</text>
</comment>
<sequence length="52" mass="5474">MANLDITAGYQAQAIDLKQKSELTNALSEYWPAMTKPAEAGLGHLIAGTQAA</sequence>
<dbReference type="RefSeq" id="WP_327600012.1">
    <property type="nucleotide sequence ID" value="NZ_JAYXHS010000003.1"/>
</dbReference>
<evidence type="ECO:0000313" key="2">
    <source>
        <dbReference type="Proteomes" id="UP001331561"/>
    </source>
</evidence>
<dbReference type="Proteomes" id="UP001331561">
    <property type="component" value="Unassembled WGS sequence"/>
</dbReference>
<gene>
    <name evidence="1" type="ORF">VVD49_14960</name>
</gene>
<dbReference type="EMBL" id="JAYXHS010000003">
    <property type="protein sequence ID" value="MEC5387031.1"/>
    <property type="molecule type" value="Genomic_DNA"/>
</dbReference>
<name>A0ABU6K5R0_9RHOO</name>
<accession>A0ABU6K5R0</accession>
<protein>
    <submittedName>
        <fullName evidence="1">Uncharacterized protein</fullName>
    </submittedName>
</protein>
<proteinExistence type="predicted"/>
<reference evidence="1 2" key="1">
    <citation type="submission" date="2024-01" db="EMBL/GenBank/DDBJ databases">
        <title>Uliginosibacterium soil sp. nov.</title>
        <authorList>
            <person name="Lv Y."/>
        </authorList>
    </citation>
    <scope>NUCLEOTIDE SEQUENCE [LARGE SCALE GENOMIC DNA]</scope>
    <source>
        <strain evidence="1 2">H3</strain>
    </source>
</reference>